<dbReference type="SUPFAM" id="SSF53850">
    <property type="entry name" value="Periplasmic binding protein-like II"/>
    <property type="match status" value="1"/>
</dbReference>
<proteinExistence type="inferred from homology"/>
<evidence type="ECO:0000256" key="3">
    <source>
        <dbReference type="ARBA" id="ARBA00022729"/>
    </source>
</evidence>
<accession>A0A6V8L1S1</accession>
<reference evidence="4 5" key="1">
    <citation type="submission" date="2020-03" db="EMBL/GenBank/DDBJ databases">
        <title>Whole genome shotgun sequence of Phytohabitans rumicis NBRC 108638.</title>
        <authorList>
            <person name="Komaki H."/>
            <person name="Tamura T."/>
        </authorList>
    </citation>
    <scope>NUCLEOTIDE SEQUENCE [LARGE SCALE GENOMIC DNA]</scope>
    <source>
        <strain evidence="4 5">NBRC 108638</strain>
    </source>
</reference>
<dbReference type="EMBL" id="BLPG01000001">
    <property type="protein sequence ID" value="GFJ91232.1"/>
    <property type="molecule type" value="Genomic_DNA"/>
</dbReference>
<sequence length="127" mass="13001">MPGFAGGQPATPFVGVQAFYVAAKGKNKALAQEFVANYLTTPDLAVALYQAEPRPPALTAALDQIKGTDPDLAKFQEAGKSGAVLPAIPEMAAIWDPFGKAEAAIIGGADVTTTVNAAAKTISSQIK</sequence>
<keyword evidence="2" id="KW-0813">Transport</keyword>
<evidence type="ECO:0000313" key="5">
    <source>
        <dbReference type="Proteomes" id="UP000482960"/>
    </source>
</evidence>
<gene>
    <name evidence="4" type="ORF">Prum_048740</name>
</gene>
<organism evidence="4 5">
    <name type="scientific">Phytohabitans rumicis</name>
    <dbReference type="NCBI Taxonomy" id="1076125"/>
    <lineage>
        <taxon>Bacteria</taxon>
        <taxon>Bacillati</taxon>
        <taxon>Actinomycetota</taxon>
        <taxon>Actinomycetes</taxon>
        <taxon>Micromonosporales</taxon>
        <taxon>Micromonosporaceae</taxon>
    </lineage>
</organism>
<keyword evidence="3" id="KW-0732">Signal</keyword>
<protein>
    <submittedName>
        <fullName evidence="4">Uncharacterized protein</fullName>
    </submittedName>
</protein>
<dbReference type="PANTHER" id="PTHR30061:SF50">
    <property type="entry name" value="MALTOSE_MALTODEXTRIN-BINDING PERIPLASMIC PROTEIN"/>
    <property type="match status" value="1"/>
</dbReference>
<dbReference type="PANTHER" id="PTHR30061">
    <property type="entry name" value="MALTOSE-BINDING PERIPLASMIC PROTEIN"/>
    <property type="match status" value="1"/>
</dbReference>
<dbReference type="GO" id="GO:0015768">
    <property type="term" value="P:maltose transport"/>
    <property type="evidence" value="ECO:0007669"/>
    <property type="project" value="TreeGrafter"/>
</dbReference>
<dbReference type="Proteomes" id="UP000482960">
    <property type="component" value="Unassembled WGS sequence"/>
</dbReference>
<evidence type="ECO:0000313" key="4">
    <source>
        <dbReference type="EMBL" id="GFJ91232.1"/>
    </source>
</evidence>
<comment type="similarity">
    <text evidence="1">Belongs to the bacterial solute-binding protein 1 family.</text>
</comment>
<dbReference type="GO" id="GO:0042956">
    <property type="term" value="P:maltodextrin transmembrane transport"/>
    <property type="evidence" value="ECO:0007669"/>
    <property type="project" value="TreeGrafter"/>
</dbReference>
<dbReference type="GO" id="GO:1901982">
    <property type="term" value="F:maltose binding"/>
    <property type="evidence" value="ECO:0007669"/>
    <property type="project" value="TreeGrafter"/>
</dbReference>
<name>A0A6V8L1S1_9ACTN</name>
<dbReference type="GO" id="GO:0055052">
    <property type="term" value="C:ATP-binding cassette (ABC) transporter complex, substrate-binding subunit-containing"/>
    <property type="evidence" value="ECO:0007669"/>
    <property type="project" value="TreeGrafter"/>
</dbReference>
<dbReference type="Gene3D" id="3.40.190.10">
    <property type="entry name" value="Periplasmic binding protein-like II"/>
    <property type="match status" value="2"/>
</dbReference>
<keyword evidence="5" id="KW-1185">Reference proteome</keyword>
<comment type="caution">
    <text evidence="4">The sequence shown here is derived from an EMBL/GenBank/DDBJ whole genome shotgun (WGS) entry which is preliminary data.</text>
</comment>
<evidence type="ECO:0000256" key="1">
    <source>
        <dbReference type="ARBA" id="ARBA00008520"/>
    </source>
</evidence>
<dbReference type="AlphaFoldDB" id="A0A6V8L1S1"/>
<reference evidence="4 5" key="2">
    <citation type="submission" date="2020-03" db="EMBL/GenBank/DDBJ databases">
        <authorList>
            <person name="Ichikawa N."/>
            <person name="Kimura A."/>
            <person name="Kitahashi Y."/>
            <person name="Uohara A."/>
        </authorList>
    </citation>
    <scope>NUCLEOTIDE SEQUENCE [LARGE SCALE GENOMIC DNA]</scope>
    <source>
        <strain evidence="4 5">NBRC 108638</strain>
    </source>
</reference>
<evidence type="ECO:0000256" key="2">
    <source>
        <dbReference type="ARBA" id="ARBA00022448"/>
    </source>
</evidence>